<evidence type="ECO:0000313" key="3">
    <source>
        <dbReference type="Proteomes" id="UP000784294"/>
    </source>
</evidence>
<evidence type="ECO:0000313" key="2">
    <source>
        <dbReference type="EMBL" id="VEL37386.1"/>
    </source>
</evidence>
<feature type="region of interest" description="Disordered" evidence="1">
    <location>
        <begin position="1"/>
        <end position="609"/>
    </location>
</feature>
<name>A0A3S5FGC9_9PLAT</name>
<proteinExistence type="predicted"/>
<sequence>MPAERRLFRPGGPQPSKQSNQSISHRSKIDSGERFLSGDSDDDGSYASDDPDEEVEEEQSGDVTKETEEDDVDSELGLLIDETGNELASSHESYSDTAKGNKITKVEDTKGLEDDSKRDCWKTNENDVENDEGKAQIRSKQARLRRSSPIYISLDEEESGRPRNLASERNSAGRTDDPDIETDSDGDSSESLDQASLPAQTAAGRRVNQQTRTVGKKMDPVSSIAVAASETASGQSSNSKNAQTVKATAGIGTSSIVQSSAKRSLGSLSGASSTASVTSPLGDKKTAGSDRRKTGPALAAAGTQPKRSQQKESGEQFSDDDVIILGRETGRRTAFQASRLRKFGSDSEEEAAMPGRKAESSIPATDAAEPDEAEAGRQDDEAVEGKANRRLKHQLRQGRQRRQTKSGQDGAGQSVAKRESGPGDLRKPSGSKRFKSAQNISITLNSSFSSTSSSESDAGDATFTHPNSSTRSSRSSSGTNNSVQSKPRRKATNIKRPIILVSDDDNEDEDAEDGDVEAEEDGAFEAASGTIQEKKSTSLRGRQPLGRSEANKSSRDDDSSRKVQYSRGEKEAGEACAEEDEEETGSEELISRPRPSKRRKTAAKRYIID</sequence>
<keyword evidence="3" id="KW-1185">Reference proteome</keyword>
<accession>A0A3S5FGC9</accession>
<reference evidence="2" key="1">
    <citation type="submission" date="2018-11" db="EMBL/GenBank/DDBJ databases">
        <authorList>
            <consortium name="Pathogen Informatics"/>
        </authorList>
    </citation>
    <scope>NUCLEOTIDE SEQUENCE</scope>
</reference>
<evidence type="ECO:0000256" key="1">
    <source>
        <dbReference type="SAM" id="MobiDB-lite"/>
    </source>
</evidence>
<feature type="compositionally biased region" description="Low complexity" evidence="1">
    <location>
        <begin position="467"/>
        <end position="482"/>
    </location>
</feature>
<feature type="compositionally biased region" description="Basic and acidic residues" evidence="1">
    <location>
        <begin position="104"/>
        <end position="135"/>
    </location>
</feature>
<feature type="compositionally biased region" description="Basic residues" evidence="1">
    <location>
        <begin position="594"/>
        <end position="603"/>
    </location>
</feature>
<gene>
    <name evidence="2" type="ORF">PXEA_LOCUS30826</name>
</gene>
<feature type="compositionally biased region" description="Acidic residues" evidence="1">
    <location>
        <begin position="576"/>
        <end position="586"/>
    </location>
</feature>
<feature type="compositionally biased region" description="Acidic residues" evidence="1">
    <location>
        <begin position="502"/>
        <end position="523"/>
    </location>
</feature>
<comment type="caution">
    <text evidence="2">The sequence shown here is derived from an EMBL/GenBank/DDBJ whole genome shotgun (WGS) entry which is preliminary data.</text>
</comment>
<dbReference type="Proteomes" id="UP000784294">
    <property type="component" value="Unassembled WGS sequence"/>
</dbReference>
<dbReference type="EMBL" id="CAAALY010254816">
    <property type="protein sequence ID" value="VEL37386.1"/>
    <property type="molecule type" value="Genomic_DNA"/>
</dbReference>
<protein>
    <submittedName>
        <fullName evidence="2">Uncharacterized protein</fullName>
    </submittedName>
</protein>
<organism evidence="2 3">
    <name type="scientific">Protopolystoma xenopodis</name>
    <dbReference type="NCBI Taxonomy" id="117903"/>
    <lineage>
        <taxon>Eukaryota</taxon>
        <taxon>Metazoa</taxon>
        <taxon>Spiralia</taxon>
        <taxon>Lophotrochozoa</taxon>
        <taxon>Platyhelminthes</taxon>
        <taxon>Monogenea</taxon>
        <taxon>Polyopisthocotylea</taxon>
        <taxon>Polystomatidea</taxon>
        <taxon>Polystomatidae</taxon>
        <taxon>Protopolystoma</taxon>
    </lineage>
</organism>
<feature type="compositionally biased region" description="Acidic residues" evidence="1">
    <location>
        <begin position="178"/>
        <end position="190"/>
    </location>
</feature>
<feature type="compositionally biased region" description="Low complexity" evidence="1">
    <location>
        <begin position="259"/>
        <end position="279"/>
    </location>
</feature>
<feature type="compositionally biased region" description="Polar residues" evidence="1">
    <location>
        <begin position="15"/>
        <end position="24"/>
    </location>
</feature>
<feature type="compositionally biased region" description="Low complexity" evidence="1">
    <location>
        <begin position="439"/>
        <end position="456"/>
    </location>
</feature>
<feature type="compositionally biased region" description="Basic and acidic residues" evidence="1">
    <location>
        <begin position="374"/>
        <end position="387"/>
    </location>
</feature>
<feature type="compositionally biased region" description="Basic and acidic residues" evidence="1">
    <location>
        <begin position="282"/>
        <end position="293"/>
    </location>
</feature>
<feature type="compositionally biased region" description="Acidic residues" evidence="1">
    <location>
        <begin position="39"/>
        <end position="60"/>
    </location>
</feature>
<feature type="compositionally biased region" description="Basic and acidic residues" evidence="1">
    <location>
        <begin position="416"/>
        <end position="427"/>
    </location>
</feature>
<feature type="compositionally biased region" description="Basic and acidic residues" evidence="1">
    <location>
        <begin position="549"/>
        <end position="573"/>
    </location>
</feature>
<feature type="compositionally biased region" description="Basic residues" evidence="1">
    <location>
        <begin position="388"/>
        <end position="404"/>
    </location>
</feature>
<feature type="compositionally biased region" description="Polar residues" evidence="1">
    <location>
        <begin position="86"/>
        <end position="98"/>
    </location>
</feature>
<dbReference type="AlphaFoldDB" id="A0A3S5FGC9"/>
<feature type="compositionally biased region" description="Polar residues" evidence="1">
    <location>
        <begin position="230"/>
        <end position="258"/>
    </location>
</feature>